<proteinExistence type="predicted"/>
<dbReference type="AlphaFoldDB" id="A0AAD1R3M6"/>
<name>A0AAD1R3M6_PELCU</name>
<dbReference type="Proteomes" id="UP001295444">
    <property type="component" value="Chromosome 01"/>
</dbReference>
<dbReference type="PROSITE" id="PS51034">
    <property type="entry name" value="ZP_2"/>
    <property type="match status" value="1"/>
</dbReference>
<keyword evidence="3" id="KW-1133">Transmembrane helix</keyword>
<dbReference type="InterPro" id="IPR001507">
    <property type="entry name" value="ZP_dom"/>
</dbReference>
<gene>
    <name evidence="5" type="ORF">PECUL_23A026407</name>
</gene>
<protein>
    <recommendedName>
        <fullName evidence="4">ZP domain-containing protein</fullName>
    </recommendedName>
</protein>
<keyword evidence="2" id="KW-1015">Disulfide bond</keyword>
<keyword evidence="6" id="KW-1185">Reference proteome</keyword>
<dbReference type="PANTHER" id="PTHR14002:SF21">
    <property type="entry name" value="SI:CH211-103F14.3-RELATED"/>
    <property type="match status" value="1"/>
</dbReference>
<evidence type="ECO:0000259" key="4">
    <source>
        <dbReference type="PROSITE" id="PS51034"/>
    </source>
</evidence>
<dbReference type="InterPro" id="IPR055356">
    <property type="entry name" value="ZP-N"/>
</dbReference>
<reference evidence="5" key="1">
    <citation type="submission" date="2022-03" db="EMBL/GenBank/DDBJ databases">
        <authorList>
            <person name="Alioto T."/>
            <person name="Alioto T."/>
            <person name="Gomez Garrido J."/>
        </authorList>
    </citation>
    <scope>NUCLEOTIDE SEQUENCE</scope>
</reference>
<organism evidence="5 6">
    <name type="scientific">Pelobates cultripes</name>
    <name type="common">Western spadefoot toad</name>
    <dbReference type="NCBI Taxonomy" id="61616"/>
    <lineage>
        <taxon>Eukaryota</taxon>
        <taxon>Metazoa</taxon>
        <taxon>Chordata</taxon>
        <taxon>Craniata</taxon>
        <taxon>Vertebrata</taxon>
        <taxon>Euteleostomi</taxon>
        <taxon>Amphibia</taxon>
        <taxon>Batrachia</taxon>
        <taxon>Anura</taxon>
        <taxon>Pelobatoidea</taxon>
        <taxon>Pelobatidae</taxon>
        <taxon>Pelobates</taxon>
    </lineage>
</organism>
<evidence type="ECO:0000313" key="6">
    <source>
        <dbReference type="Proteomes" id="UP001295444"/>
    </source>
</evidence>
<keyword evidence="3" id="KW-0472">Membrane</keyword>
<evidence type="ECO:0000256" key="2">
    <source>
        <dbReference type="ARBA" id="ARBA00023157"/>
    </source>
</evidence>
<evidence type="ECO:0000256" key="1">
    <source>
        <dbReference type="ARBA" id="ARBA00022729"/>
    </source>
</evidence>
<keyword evidence="1" id="KW-0732">Signal</keyword>
<feature type="domain" description="ZP" evidence="4">
    <location>
        <begin position="48"/>
        <end position="326"/>
    </location>
</feature>
<dbReference type="InterPro" id="IPR042235">
    <property type="entry name" value="ZP-C_dom"/>
</dbReference>
<dbReference type="Gene3D" id="2.60.40.4100">
    <property type="entry name" value="Zona pellucida, ZP-C domain"/>
    <property type="match status" value="1"/>
</dbReference>
<feature type="transmembrane region" description="Helical" evidence="3">
    <location>
        <begin position="377"/>
        <end position="401"/>
    </location>
</feature>
<evidence type="ECO:0000313" key="5">
    <source>
        <dbReference type="EMBL" id="CAH2223049.1"/>
    </source>
</evidence>
<dbReference type="SMART" id="SM00241">
    <property type="entry name" value="ZP"/>
    <property type="match status" value="1"/>
</dbReference>
<evidence type="ECO:0000256" key="3">
    <source>
        <dbReference type="SAM" id="Phobius"/>
    </source>
</evidence>
<dbReference type="PANTHER" id="PTHR14002">
    <property type="entry name" value="ENDOGLIN/TGF-BETA RECEPTOR TYPE III"/>
    <property type="match status" value="1"/>
</dbReference>
<dbReference type="InterPro" id="IPR055355">
    <property type="entry name" value="ZP-C"/>
</dbReference>
<sequence length="417" mass="46354">MVFLSNSGEKKCFLYIVALYIINGYHCLDIGACNGTFRTPEYTDILVTCGPQNIELSIYLCPVYYAGYNETQLYMNDFIDIPGCQGVLDTSRGVPFVKYTFSINANSTCGSLFMINDTMGEGIFSDFLHIQYVNISGIIKSKEPTSGVITYNSELKYLYSCVYPLEYLMNNTRLDVAANNIAINTNNGTFISTLSLQLYLDEFYGRKLTIPATGIKLKSRVFVEVRATNLTEKFNVYLDRCYASTSPYPTNSTYYDLFIGCSRDPYTNITLNGDSQYARFSFLAFRFLEQYDKPVSTFYLHCITRLCETSACSSFKQTCRRKRRAIRAASTSTDSSSVSEPATISSTGIITTADGGTTGSLSSGASKMDSQGVVSTAVGLGITVGFLALLCTLMGGIAYLMHRRLQKARYLEKNNFH</sequence>
<dbReference type="Pfam" id="PF23344">
    <property type="entry name" value="ZP-N"/>
    <property type="match status" value="1"/>
</dbReference>
<keyword evidence="3" id="KW-0812">Transmembrane</keyword>
<dbReference type="EMBL" id="OW240912">
    <property type="protein sequence ID" value="CAH2223049.1"/>
    <property type="molecule type" value="Genomic_DNA"/>
</dbReference>
<dbReference type="Pfam" id="PF00100">
    <property type="entry name" value="Zona_pellucida"/>
    <property type="match status" value="1"/>
</dbReference>
<accession>A0AAD1R3M6</accession>